<name>A0A5E5QUV6_PSEAI</name>
<evidence type="ECO:0000256" key="2">
    <source>
        <dbReference type="ARBA" id="ARBA00022692"/>
    </source>
</evidence>
<evidence type="ECO:0000256" key="4">
    <source>
        <dbReference type="ARBA" id="ARBA00023136"/>
    </source>
</evidence>
<keyword evidence="4 5" id="KW-0472">Membrane</keyword>
<feature type="transmembrane region" description="Helical" evidence="5">
    <location>
        <begin position="12"/>
        <end position="38"/>
    </location>
</feature>
<evidence type="ECO:0000256" key="5">
    <source>
        <dbReference type="SAM" id="Phobius"/>
    </source>
</evidence>
<evidence type="ECO:0008006" key="7">
    <source>
        <dbReference type="Google" id="ProtNLM"/>
    </source>
</evidence>
<dbReference type="InterPro" id="IPR035906">
    <property type="entry name" value="MetI-like_sf"/>
</dbReference>
<evidence type="ECO:0000256" key="1">
    <source>
        <dbReference type="ARBA" id="ARBA00004141"/>
    </source>
</evidence>
<organism evidence="6">
    <name type="scientific">Pseudomonas aeruginosa</name>
    <dbReference type="NCBI Taxonomy" id="287"/>
    <lineage>
        <taxon>Bacteria</taxon>
        <taxon>Pseudomonadati</taxon>
        <taxon>Pseudomonadota</taxon>
        <taxon>Gammaproteobacteria</taxon>
        <taxon>Pseudomonadales</taxon>
        <taxon>Pseudomonadaceae</taxon>
        <taxon>Pseudomonas</taxon>
    </lineage>
</organism>
<dbReference type="AlphaFoldDB" id="A0A5E5QUV6"/>
<evidence type="ECO:0000256" key="3">
    <source>
        <dbReference type="ARBA" id="ARBA00022989"/>
    </source>
</evidence>
<dbReference type="GO" id="GO:0016020">
    <property type="term" value="C:membrane"/>
    <property type="evidence" value="ECO:0007669"/>
    <property type="project" value="UniProtKB-SubCell"/>
</dbReference>
<dbReference type="EMBL" id="LR700248">
    <property type="protein sequence ID" value="VVH78979.1"/>
    <property type="molecule type" value="Genomic_DNA"/>
</dbReference>
<gene>
    <name evidence="6" type="ORF">TUEID40_00126</name>
</gene>
<dbReference type="SUPFAM" id="SSF161098">
    <property type="entry name" value="MetI-like"/>
    <property type="match status" value="1"/>
</dbReference>
<accession>A0A5E5QUV6</accession>
<keyword evidence="3 5" id="KW-1133">Transmembrane helix</keyword>
<evidence type="ECO:0000313" key="6">
    <source>
        <dbReference type="EMBL" id="VVH78979.1"/>
    </source>
</evidence>
<keyword evidence="2 5" id="KW-0812">Transmembrane</keyword>
<protein>
    <recommendedName>
        <fullName evidence="7">ABC transporter permease</fullName>
    </recommendedName>
</protein>
<reference evidence="6" key="1">
    <citation type="submission" date="2019-09" db="EMBL/GenBank/DDBJ databases">
        <authorList>
            <person name="Gross C."/>
            <person name="Bohn E."/>
        </authorList>
    </citation>
    <scope>NUCLEOTIDE SEQUENCE</scope>
    <source>
        <strain evidence="6">ID40</strain>
    </source>
</reference>
<comment type="subcellular location">
    <subcellularLocation>
        <location evidence="1">Membrane</location>
        <topology evidence="1">Multi-pass membrane protein</topology>
    </subcellularLocation>
</comment>
<proteinExistence type="predicted"/>
<sequence length="67" mass="7143">MSPMLERLWQGFLDTLLMIGASSAIVLLVGIPLALVLVTTGPGGIFERACSIASWAVWSTCCARYPS</sequence>
<dbReference type="Gene3D" id="1.10.3720.10">
    <property type="entry name" value="MetI-like"/>
    <property type="match status" value="1"/>
</dbReference>